<dbReference type="AlphaFoldDB" id="A0ABC8QT39"/>
<keyword evidence="2" id="KW-1185">Reference proteome</keyword>
<sequence length="80" mass="8748">MTGRSSEWPSAKRAVPGINLSPLFSPSTAFSFLSSLSPHRPWLLFDPPTIVFEVAGDEFIAQLGMDGVEETLVEVIIIDE</sequence>
<organism evidence="1 2">
    <name type="scientific">Ilex paraguariensis</name>
    <name type="common">yerba mate</name>
    <dbReference type="NCBI Taxonomy" id="185542"/>
    <lineage>
        <taxon>Eukaryota</taxon>
        <taxon>Viridiplantae</taxon>
        <taxon>Streptophyta</taxon>
        <taxon>Embryophyta</taxon>
        <taxon>Tracheophyta</taxon>
        <taxon>Spermatophyta</taxon>
        <taxon>Magnoliopsida</taxon>
        <taxon>eudicotyledons</taxon>
        <taxon>Gunneridae</taxon>
        <taxon>Pentapetalae</taxon>
        <taxon>asterids</taxon>
        <taxon>campanulids</taxon>
        <taxon>Aquifoliales</taxon>
        <taxon>Aquifoliaceae</taxon>
        <taxon>Ilex</taxon>
    </lineage>
</organism>
<accession>A0ABC8QT39</accession>
<protein>
    <submittedName>
        <fullName evidence="1">Uncharacterized protein</fullName>
    </submittedName>
</protein>
<proteinExistence type="predicted"/>
<dbReference type="EMBL" id="CAUOFW020000721">
    <property type="protein sequence ID" value="CAK9135577.1"/>
    <property type="molecule type" value="Genomic_DNA"/>
</dbReference>
<gene>
    <name evidence="1" type="ORF">ILEXP_LOCUS2534</name>
</gene>
<reference evidence="1 2" key="1">
    <citation type="submission" date="2024-02" db="EMBL/GenBank/DDBJ databases">
        <authorList>
            <person name="Vignale AGUSTIN F."/>
            <person name="Sosa J E."/>
            <person name="Modenutti C."/>
        </authorList>
    </citation>
    <scope>NUCLEOTIDE SEQUENCE [LARGE SCALE GENOMIC DNA]</scope>
</reference>
<evidence type="ECO:0000313" key="2">
    <source>
        <dbReference type="Proteomes" id="UP001642360"/>
    </source>
</evidence>
<evidence type="ECO:0000313" key="1">
    <source>
        <dbReference type="EMBL" id="CAK9135577.1"/>
    </source>
</evidence>
<name>A0ABC8QT39_9AQUA</name>
<dbReference type="Proteomes" id="UP001642360">
    <property type="component" value="Unassembled WGS sequence"/>
</dbReference>
<comment type="caution">
    <text evidence="1">The sequence shown here is derived from an EMBL/GenBank/DDBJ whole genome shotgun (WGS) entry which is preliminary data.</text>
</comment>